<dbReference type="OMA" id="ISIRGDH"/>
<gene>
    <name evidence="7" type="ORF">PPL_08389</name>
</gene>
<accession>D3BI21</accession>
<dbReference type="InterPro" id="IPR007740">
    <property type="entry name" value="Ribosomal_mL49"/>
</dbReference>
<dbReference type="EMBL" id="ADBJ01000037">
    <property type="protein sequence ID" value="EFA78921.1"/>
    <property type="molecule type" value="Genomic_DNA"/>
</dbReference>
<dbReference type="PANTHER" id="PTHR13477:SF0">
    <property type="entry name" value="LARGE RIBOSOMAL SUBUNIT PROTEIN ML49"/>
    <property type="match status" value="1"/>
</dbReference>
<evidence type="ECO:0000256" key="3">
    <source>
        <dbReference type="ARBA" id="ARBA00022980"/>
    </source>
</evidence>
<reference evidence="7 8" key="1">
    <citation type="journal article" date="2011" name="Genome Res.">
        <title>Phylogeny-wide analysis of social amoeba genomes highlights ancient origins for complex intercellular communication.</title>
        <authorList>
            <person name="Heidel A.J."/>
            <person name="Lawal H.M."/>
            <person name="Felder M."/>
            <person name="Schilde C."/>
            <person name="Helps N.R."/>
            <person name="Tunggal B."/>
            <person name="Rivero F."/>
            <person name="John U."/>
            <person name="Schleicher M."/>
            <person name="Eichinger L."/>
            <person name="Platzer M."/>
            <person name="Noegel A.A."/>
            <person name="Schaap P."/>
            <person name="Gloeckner G."/>
        </authorList>
    </citation>
    <scope>NUCLEOTIDE SEQUENCE [LARGE SCALE GENOMIC DNA]</scope>
    <source>
        <strain evidence="8">ATCC 26659 / Pp 5 / PN500</strain>
    </source>
</reference>
<evidence type="ECO:0000256" key="2">
    <source>
        <dbReference type="ARBA" id="ARBA00005677"/>
    </source>
</evidence>
<dbReference type="GO" id="GO:0006412">
    <property type="term" value="P:translation"/>
    <property type="evidence" value="ECO:0007669"/>
    <property type="project" value="InterPro"/>
</dbReference>
<dbReference type="GeneID" id="31363869"/>
<dbReference type="Proteomes" id="UP000001396">
    <property type="component" value="Unassembled WGS sequence"/>
</dbReference>
<dbReference type="FunCoup" id="D3BI21">
    <property type="interactions" value="1"/>
</dbReference>
<evidence type="ECO:0000256" key="6">
    <source>
        <dbReference type="ARBA" id="ARBA00035191"/>
    </source>
</evidence>
<dbReference type="PANTHER" id="PTHR13477">
    <property type="entry name" value="MITOCHONDRIAL 39S RIBOSOMAL PROTEIN L49"/>
    <property type="match status" value="1"/>
</dbReference>
<evidence type="ECO:0000313" key="8">
    <source>
        <dbReference type="Proteomes" id="UP000001396"/>
    </source>
</evidence>
<evidence type="ECO:0000256" key="5">
    <source>
        <dbReference type="ARBA" id="ARBA00023274"/>
    </source>
</evidence>
<comment type="similarity">
    <text evidence="2">Belongs to the mitochondrion-specific ribosomal protein mL49 family.</text>
</comment>
<organism evidence="7 8">
    <name type="scientific">Heterostelium pallidum (strain ATCC 26659 / Pp 5 / PN500)</name>
    <name type="common">Cellular slime mold</name>
    <name type="synonym">Polysphondylium pallidum</name>
    <dbReference type="NCBI Taxonomy" id="670386"/>
    <lineage>
        <taxon>Eukaryota</taxon>
        <taxon>Amoebozoa</taxon>
        <taxon>Evosea</taxon>
        <taxon>Eumycetozoa</taxon>
        <taxon>Dictyostelia</taxon>
        <taxon>Acytosteliales</taxon>
        <taxon>Acytosteliaceae</taxon>
        <taxon>Heterostelium</taxon>
    </lineage>
</organism>
<evidence type="ECO:0000313" key="7">
    <source>
        <dbReference type="EMBL" id="EFA78921.1"/>
    </source>
</evidence>
<name>D3BI21_HETP5</name>
<dbReference type="Gene3D" id="3.30.780.10">
    <property type="entry name" value="SUI1-like domain"/>
    <property type="match status" value="1"/>
</dbReference>
<dbReference type="STRING" id="670386.D3BI21"/>
<keyword evidence="3" id="KW-0689">Ribosomal protein</keyword>
<keyword evidence="8" id="KW-1185">Reference proteome</keyword>
<evidence type="ECO:0000256" key="4">
    <source>
        <dbReference type="ARBA" id="ARBA00023128"/>
    </source>
</evidence>
<dbReference type="GO" id="GO:0005762">
    <property type="term" value="C:mitochondrial large ribosomal subunit"/>
    <property type="evidence" value="ECO:0007669"/>
    <property type="project" value="TreeGrafter"/>
</dbReference>
<dbReference type="AlphaFoldDB" id="D3BI21"/>
<comment type="subcellular location">
    <subcellularLocation>
        <location evidence="1">Mitochondrion</location>
    </subcellularLocation>
</comment>
<dbReference type="GO" id="GO:0003735">
    <property type="term" value="F:structural constituent of ribosome"/>
    <property type="evidence" value="ECO:0007669"/>
    <property type="project" value="InterPro"/>
</dbReference>
<protein>
    <recommendedName>
        <fullName evidence="6">Large ribosomal subunit protein mL49</fullName>
    </recommendedName>
</protein>
<evidence type="ECO:0000256" key="1">
    <source>
        <dbReference type="ARBA" id="ARBA00004173"/>
    </source>
</evidence>
<dbReference type="Pfam" id="PF05046">
    <property type="entry name" value="Img2"/>
    <property type="match status" value="1"/>
</dbReference>
<keyword evidence="5" id="KW-0687">Ribonucleoprotein</keyword>
<dbReference type="InParanoid" id="D3BI21"/>
<comment type="caution">
    <text evidence="7">The sequence shown here is derived from an EMBL/GenBank/DDBJ whole genome shotgun (WGS) entry which is preliminary data.</text>
</comment>
<proteinExistence type="inferred from homology"/>
<dbReference type="RefSeq" id="XP_020431045.1">
    <property type="nucleotide sequence ID" value="XM_020579206.1"/>
</dbReference>
<sequence>MIDLDNSKRMMLNNCSRLICKRSLSLYRVMPSTTVVVNSSSFVNNKYSNSNSSLSFSSTKFYSTATETATPTESIINEMTTSSSEQQKKRTLKRKYELKPVSPLLYPVQSVSSITTIKPNGGTENLPFHFERTASGRLPVYSDLIRSQRAKETVLRKYSGDVTIILQELRNILGEEVSITQNEGTISIRGDHSLTLLVWLTALGF</sequence>
<keyword evidence="4" id="KW-0496">Mitochondrion</keyword>